<sequence length="1040" mass="114463">MKTSKPNPKQAAKPPSQANKARSTAEQTLSYINPACASLPLSFPVSPPAPLHLRLPRFLRTAMDDLEQAILLASDSPGAAAASPSVRAEALAFCARARDESPPSSLLRLCLSGLASSPHAQVHFWCLQSLHDALLHRRFVLPDDLALLRSSLLSLAVSSHAASPPYLRNKLAQLVALLVRLDYPHVYPSYFLDLLPPAPPQPGLTDMFARVLISLDDDLLSQEYPRSADEATDAMRVKDSMRAQCVPQIARHWHAAAATLRTADPAAAAVALDAARRCISWIDVGLVANDVFVPLLFDIAMSPGSVAPLAAAAVGCLSAVAAKRMDARAKVGLLRSLLAAQQGLGSPDSGLKMASLVTAYATEALECYRKLGPSDADGAAALEMLEEVLPAVFVAAESSDDEEVDSGFVLEFLSGYVSMMKAPSEKQLGHLGRILEVVRVQMSYDPVYRGHLDVLDKIGKEEEDLMAEQRKDLIALFRSICRVAPAAAQLFIRGLLVTALSSAEASVENVEVTLTLFYRLGEAVGEDEIRTGSGLLGELVPMLLAARFSCHTHRLVALVYLETVTRYMKFMQEHVQYVPHLLSVFLDNRGIHHQNAHVSRRAGYLFMRAVKQLKAKLVPYLDTILQSLQDVLSQFTSMNWANKDAKFPSSEDGSQIFEAVGLLISVEEVSPEKQAQCLTALLNPLCHQIESLVIDAKAQGLEESSPRAISLQQIIVALNMVSKGFNERLAMGNRPAIGVMFKKTLDVVLQVLISFPNVRPLRSKAISFLHRMIEILGLPVLPYIPIALRQLLLDNEAKDMVEFLILVNQIIGKFKSAASAVLEEVFPTIASRLSVILSQDAFAAGPASNTEEMRELQELQRTLYTFLHAMATHDLSTVLLAPSCMQYLDTIMQLLLFTSCKHKDILLRKACVQIFVNLVKDWCINSEEKVNGFREFMIEKFATNCCLFSVLDKSFDLRDANSFVLFGEIAVAQKIMYERFGEVFIQKFVETGLTKVCCPPDLAKLYCQKLQENDIKAFKSFYQSFIEKLRPLGNGSLVFR</sequence>
<keyword evidence="18" id="KW-1185">Reference proteome</keyword>
<dbReference type="PANTHER" id="PTHR15952">
    <property type="entry name" value="EXPORTIN-T/LOS1"/>
    <property type="match status" value="1"/>
</dbReference>
<evidence type="ECO:0000259" key="15">
    <source>
        <dbReference type="Pfam" id="PF08389"/>
    </source>
</evidence>
<evidence type="ECO:0000256" key="8">
    <source>
        <dbReference type="ARBA" id="ARBA00022884"/>
    </source>
</evidence>
<accession>A0ABC9FAN5</accession>
<feature type="domain" description="Exportin-1/Importin-beta-like" evidence="15">
    <location>
        <begin position="164"/>
        <end position="317"/>
    </location>
</feature>
<dbReference type="InterPro" id="IPR011989">
    <property type="entry name" value="ARM-like"/>
</dbReference>
<dbReference type="InterPro" id="IPR045546">
    <property type="entry name" value="Exportin-T_C"/>
</dbReference>
<dbReference type="GO" id="GO:0071528">
    <property type="term" value="P:tRNA re-export from nucleus"/>
    <property type="evidence" value="ECO:0007669"/>
    <property type="project" value="UniProtKB-UniRule"/>
</dbReference>
<proteinExistence type="inferred from homology"/>
<dbReference type="GO" id="GO:0008033">
    <property type="term" value="P:tRNA processing"/>
    <property type="evidence" value="ECO:0007669"/>
    <property type="project" value="UniProtKB-KW"/>
</dbReference>
<dbReference type="InterPro" id="IPR016024">
    <property type="entry name" value="ARM-type_fold"/>
</dbReference>
<evidence type="ECO:0000256" key="4">
    <source>
        <dbReference type="ARBA" id="ARBA00022448"/>
    </source>
</evidence>
<keyword evidence="5 13" id="KW-0963">Cytoplasm</keyword>
<organism evidence="17 18">
    <name type="scientific">Urochloa decumbens</name>
    <dbReference type="NCBI Taxonomy" id="240449"/>
    <lineage>
        <taxon>Eukaryota</taxon>
        <taxon>Viridiplantae</taxon>
        <taxon>Streptophyta</taxon>
        <taxon>Embryophyta</taxon>
        <taxon>Tracheophyta</taxon>
        <taxon>Spermatophyta</taxon>
        <taxon>Magnoliopsida</taxon>
        <taxon>Liliopsida</taxon>
        <taxon>Poales</taxon>
        <taxon>Poaceae</taxon>
        <taxon>PACMAD clade</taxon>
        <taxon>Panicoideae</taxon>
        <taxon>Panicodae</taxon>
        <taxon>Paniceae</taxon>
        <taxon>Melinidinae</taxon>
        <taxon>Urochloa</taxon>
    </lineage>
</organism>
<keyword evidence="4 13" id="KW-0813">Transport</keyword>
<comment type="function">
    <text evidence="13">tRNA nucleus export receptor which facilitates tRNA translocation across the nuclear pore complex.</text>
</comment>
<keyword evidence="7" id="KW-0819">tRNA processing</keyword>
<dbReference type="PANTHER" id="PTHR15952:SF11">
    <property type="entry name" value="EXPORTIN-T"/>
    <property type="match status" value="1"/>
</dbReference>
<keyword evidence="9" id="KW-0675">Receptor</keyword>
<evidence type="ECO:0000256" key="3">
    <source>
        <dbReference type="ARBA" id="ARBA00018928"/>
    </source>
</evidence>
<dbReference type="GO" id="GO:0000049">
    <property type="term" value="F:tRNA binding"/>
    <property type="evidence" value="ECO:0007669"/>
    <property type="project" value="UniProtKB-UniRule"/>
</dbReference>
<feature type="domain" description="Exportin-T C-terminal" evidence="16">
    <location>
        <begin position="409"/>
        <end position="1028"/>
    </location>
</feature>
<dbReference type="GO" id="GO:0005737">
    <property type="term" value="C:cytoplasm"/>
    <property type="evidence" value="ECO:0007669"/>
    <property type="project" value="UniProtKB-SubCell"/>
</dbReference>
<keyword evidence="6 13" id="KW-0820">tRNA-binding</keyword>
<keyword evidence="10 13" id="KW-0539">Nucleus</keyword>
<evidence type="ECO:0000256" key="7">
    <source>
        <dbReference type="ARBA" id="ARBA00022694"/>
    </source>
</evidence>
<dbReference type="AlphaFoldDB" id="A0ABC9FAN5"/>
<evidence type="ECO:0000259" key="16">
    <source>
        <dbReference type="Pfam" id="PF19282"/>
    </source>
</evidence>
<gene>
    <name evidence="17" type="ORF">URODEC1_LOCUS103616</name>
</gene>
<evidence type="ECO:0000256" key="1">
    <source>
        <dbReference type="ARBA" id="ARBA00004496"/>
    </source>
</evidence>
<evidence type="ECO:0000256" key="12">
    <source>
        <dbReference type="ARBA" id="ARBA00032199"/>
    </source>
</evidence>
<dbReference type="EMBL" id="OZ075116">
    <property type="protein sequence ID" value="CAL5071812.1"/>
    <property type="molecule type" value="Genomic_DNA"/>
</dbReference>
<evidence type="ECO:0000256" key="9">
    <source>
        <dbReference type="ARBA" id="ARBA00023170"/>
    </source>
</evidence>
<comment type="similarity">
    <text evidence="2 13">Belongs to the exportin family.</text>
</comment>
<reference evidence="17" key="1">
    <citation type="submission" date="2024-10" db="EMBL/GenBank/DDBJ databases">
        <authorList>
            <person name="Ryan C."/>
        </authorList>
    </citation>
    <scope>NUCLEOTIDE SEQUENCE [LARGE SCALE GENOMIC DNA]</scope>
</reference>
<evidence type="ECO:0000256" key="11">
    <source>
        <dbReference type="ARBA" id="ARBA00029784"/>
    </source>
</evidence>
<dbReference type="Proteomes" id="UP001497457">
    <property type="component" value="Chromosome 6rd"/>
</dbReference>
<evidence type="ECO:0000256" key="5">
    <source>
        <dbReference type="ARBA" id="ARBA00022490"/>
    </source>
</evidence>
<comment type="subcellular location">
    <subcellularLocation>
        <location evidence="1 13">Cytoplasm</location>
    </subcellularLocation>
    <subcellularLocation>
        <location evidence="13">Nucleus</location>
    </subcellularLocation>
    <text evidence="13">Shuttles between the nucleus and the cytoplasm.</text>
</comment>
<feature type="region of interest" description="Disordered" evidence="14">
    <location>
        <begin position="1"/>
        <end position="24"/>
    </location>
</feature>
<evidence type="ECO:0000256" key="2">
    <source>
        <dbReference type="ARBA" id="ARBA00009466"/>
    </source>
</evidence>
<dbReference type="Pfam" id="PF08389">
    <property type="entry name" value="Xpo1"/>
    <property type="match status" value="1"/>
</dbReference>
<dbReference type="InterPro" id="IPR013598">
    <property type="entry name" value="Exportin-1/Importin-b-like"/>
</dbReference>
<dbReference type="GO" id="GO:0005634">
    <property type="term" value="C:nucleus"/>
    <property type="evidence" value="ECO:0007669"/>
    <property type="project" value="UniProtKB-SubCell"/>
</dbReference>
<dbReference type="Pfam" id="PF19282">
    <property type="entry name" value="Exportin-T"/>
    <property type="match status" value="1"/>
</dbReference>
<evidence type="ECO:0000256" key="6">
    <source>
        <dbReference type="ARBA" id="ARBA00022555"/>
    </source>
</evidence>
<evidence type="ECO:0000256" key="14">
    <source>
        <dbReference type="SAM" id="MobiDB-lite"/>
    </source>
</evidence>
<dbReference type="InterPro" id="IPR040017">
    <property type="entry name" value="XPOT"/>
</dbReference>
<dbReference type="FunFam" id="1.25.10.10:FF:000295">
    <property type="entry name" value="Exportin-T"/>
    <property type="match status" value="1"/>
</dbReference>
<evidence type="ECO:0000256" key="13">
    <source>
        <dbReference type="RuleBase" id="RU366037"/>
    </source>
</evidence>
<keyword evidence="8 13" id="KW-0694">RNA-binding</keyword>
<dbReference type="Gene3D" id="1.25.10.10">
    <property type="entry name" value="Leucine-rich Repeat Variant"/>
    <property type="match status" value="1"/>
</dbReference>
<dbReference type="SUPFAM" id="SSF48371">
    <property type="entry name" value="ARM repeat"/>
    <property type="match status" value="1"/>
</dbReference>
<name>A0ABC9FAN5_9POAL</name>
<evidence type="ECO:0000313" key="17">
    <source>
        <dbReference type="EMBL" id="CAL5071812.1"/>
    </source>
</evidence>
<protein>
    <recommendedName>
        <fullName evidence="3 13">Exportin-T</fullName>
    </recommendedName>
    <alternativeName>
        <fullName evidence="11 13">Exportin(tRNA)</fullName>
    </alternativeName>
    <alternativeName>
        <fullName evidence="12 13">tRNA exportin</fullName>
    </alternativeName>
</protein>
<evidence type="ECO:0000313" key="18">
    <source>
        <dbReference type="Proteomes" id="UP001497457"/>
    </source>
</evidence>
<evidence type="ECO:0000256" key="10">
    <source>
        <dbReference type="ARBA" id="ARBA00023242"/>
    </source>
</evidence>